<organism evidence="1 2">
    <name type="scientific">Violaceomyces palustris</name>
    <dbReference type="NCBI Taxonomy" id="1673888"/>
    <lineage>
        <taxon>Eukaryota</taxon>
        <taxon>Fungi</taxon>
        <taxon>Dikarya</taxon>
        <taxon>Basidiomycota</taxon>
        <taxon>Ustilaginomycotina</taxon>
        <taxon>Ustilaginomycetes</taxon>
        <taxon>Violaceomycetales</taxon>
        <taxon>Violaceomycetaceae</taxon>
        <taxon>Violaceomyces</taxon>
    </lineage>
</organism>
<keyword evidence="2" id="KW-1185">Reference proteome</keyword>
<protein>
    <submittedName>
        <fullName evidence="1">Uncharacterized protein</fullName>
    </submittedName>
</protein>
<proteinExistence type="predicted"/>
<name>A0ACD0P786_9BASI</name>
<evidence type="ECO:0000313" key="2">
    <source>
        <dbReference type="Proteomes" id="UP000245626"/>
    </source>
</evidence>
<accession>A0ACD0P786</accession>
<evidence type="ECO:0000313" key="1">
    <source>
        <dbReference type="EMBL" id="PWN53909.1"/>
    </source>
</evidence>
<dbReference type="EMBL" id="KZ819704">
    <property type="protein sequence ID" value="PWN53909.1"/>
    <property type="molecule type" value="Genomic_DNA"/>
</dbReference>
<dbReference type="Proteomes" id="UP000245626">
    <property type="component" value="Unassembled WGS sequence"/>
</dbReference>
<reference evidence="1 2" key="1">
    <citation type="journal article" date="2018" name="Mol. Biol. Evol.">
        <title>Broad Genomic Sampling Reveals a Smut Pathogenic Ancestry of the Fungal Clade Ustilaginomycotina.</title>
        <authorList>
            <person name="Kijpornyongpan T."/>
            <person name="Mondo S.J."/>
            <person name="Barry K."/>
            <person name="Sandor L."/>
            <person name="Lee J."/>
            <person name="Lipzen A."/>
            <person name="Pangilinan J."/>
            <person name="LaButti K."/>
            <person name="Hainaut M."/>
            <person name="Henrissat B."/>
            <person name="Grigoriev I.V."/>
            <person name="Spatafora J.W."/>
            <person name="Aime M.C."/>
        </authorList>
    </citation>
    <scope>NUCLEOTIDE SEQUENCE [LARGE SCALE GENOMIC DNA]</scope>
    <source>
        <strain evidence="1 2">SA 807</strain>
    </source>
</reference>
<sequence>MFVGKPLLALFVSVIAVSASKDEWWCRNNHCLYCWSCPTVNANVTGSFGDNGKGVYYFRNGATGVVKPKEGPSLKFHFKGKKNWVKYVRGEEEPEKHTGGITAFFSSAPKYVVGSQGRTYAWTTEHGDDLHVDIIRYRPGSTGSAYGGEGSEAEGQKHHHKDQPSSQYGSGSSSDAEHGSAYGGQGSEGQHRHHHEDRPSSQYGSGSSSDAEHGSAYDGQGSEGQHRHHHGQGPSSSYGSGSGPSSGPEYGSGSGSGSGSSSDAQHGSTYGGQESKGQQRHHHEQEPSQTDGYGSGSSSGGQHQDEGHHKHQPPNEYTPSGPEGATKGSAYDGSK</sequence>
<gene>
    <name evidence="1" type="ORF">IE53DRAFT_383545</name>
</gene>